<comment type="caution">
    <text evidence="1">The sequence shown here is derived from an EMBL/GenBank/DDBJ whole genome shotgun (WGS) entry which is preliminary data.</text>
</comment>
<organism evidence="1 2">
    <name type="scientific">Sagittula marina</name>
    <dbReference type="NCBI Taxonomy" id="943940"/>
    <lineage>
        <taxon>Bacteria</taxon>
        <taxon>Pseudomonadati</taxon>
        <taxon>Pseudomonadota</taxon>
        <taxon>Alphaproteobacteria</taxon>
        <taxon>Rhodobacterales</taxon>
        <taxon>Roseobacteraceae</taxon>
        <taxon>Sagittula</taxon>
    </lineage>
</organism>
<reference evidence="1 2" key="1">
    <citation type="submission" date="2020-08" db="EMBL/GenBank/DDBJ databases">
        <title>Genomic Encyclopedia of Type Strains, Phase IV (KMG-IV): sequencing the most valuable type-strain genomes for metagenomic binning, comparative biology and taxonomic classification.</title>
        <authorList>
            <person name="Goeker M."/>
        </authorList>
    </citation>
    <scope>NUCLEOTIDE SEQUENCE [LARGE SCALE GENOMIC DNA]</scope>
    <source>
        <strain evidence="1 2">DSM 102235</strain>
    </source>
</reference>
<dbReference type="Gene3D" id="3.50.50.60">
    <property type="entry name" value="FAD/NAD(P)-binding domain"/>
    <property type="match status" value="1"/>
</dbReference>
<dbReference type="EMBL" id="JACIEJ010000004">
    <property type="protein sequence ID" value="MBB3985420.1"/>
    <property type="molecule type" value="Genomic_DNA"/>
</dbReference>
<evidence type="ECO:0000313" key="2">
    <source>
        <dbReference type="Proteomes" id="UP000541426"/>
    </source>
</evidence>
<protein>
    <submittedName>
        <fullName evidence="1">Glycine/D-amino acid oxidase-like deaminating enzyme</fullName>
    </submittedName>
</protein>
<sequence>GIPGLVLAAGLSGHGFGIGPGVGHLVADMVLGRAPLTQTAQYRLARFGRSQWGQVSDF</sequence>
<name>A0A7W6DLJ5_9RHOB</name>
<evidence type="ECO:0000313" key="1">
    <source>
        <dbReference type="EMBL" id="MBB3985420.1"/>
    </source>
</evidence>
<proteinExistence type="predicted"/>
<gene>
    <name evidence="1" type="ORF">GGQ68_001753</name>
</gene>
<keyword evidence="2" id="KW-1185">Reference proteome</keyword>
<accession>A0A7W6DLJ5</accession>
<dbReference type="Proteomes" id="UP000541426">
    <property type="component" value="Unassembled WGS sequence"/>
</dbReference>
<dbReference type="AlphaFoldDB" id="A0A7W6DLJ5"/>
<feature type="non-terminal residue" evidence="1">
    <location>
        <position position="1"/>
    </location>
</feature>
<dbReference type="InterPro" id="IPR036188">
    <property type="entry name" value="FAD/NAD-bd_sf"/>
</dbReference>